<reference evidence="1" key="1">
    <citation type="journal article" date="2014" name="Front. Microbiol.">
        <title>High frequency of phylogenetically diverse reductive dehalogenase-homologous genes in deep subseafloor sedimentary metagenomes.</title>
        <authorList>
            <person name="Kawai M."/>
            <person name="Futagami T."/>
            <person name="Toyoda A."/>
            <person name="Takaki Y."/>
            <person name="Nishi S."/>
            <person name="Hori S."/>
            <person name="Arai W."/>
            <person name="Tsubouchi T."/>
            <person name="Morono Y."/>
            <person name="Uchiyama I."/>
            <person name="Ito T."/>
            <person name="Fujiyama A."/>
            <person name="Inagaki F."/>
            <person name="Takami H."/>
        </authorList>
    </citation>
    <scope>NUCLEOTIDE SEQUENCE</scope>
    <source>
        <strain evidence="1">Expedition CK06-06</strain>
    </source>
</reference>
<sequence length="42" mass="5360">MKKYPLHIKRRKEEFELLKKKHPKLTDCDFKKFLYITDRKEH</sequence>
<name>X1DJN9_9ZZZZ</name>
<organism evidence="1">
    <name type="scientific">marine sediment metagenome</name>
    <dbReference type="NCBI Taxonomy" id="412755"/>
    <lineage>
        <taxon>unclassified sequences</taxon>
        <taxon>metagenomes</taxon>
        <taxon>ecological metagenomes</taxon>
    </lineage>
</organism>
<gene>
    <name evidence="1" type="ORF">S01H4_49092</name>
</gene>
<evidence type="ECO:0000313" key="1">
    <source>
        <dbReference type="EMBL" id="GAG96641.1"/>
    </source>
</evidence>
<dbReference type="AlphaFoldDB" id="X1DJN9"/>
<comment type="caution">
    <text evidence="1">The sequence shown here is derived from an EMBL/GenBank/DDBJ whole genome shotgun (WGS) entry which is preliminary data.</text>
</comment>
<dbReference type="EMBL" id="BART01027732">
    <property type="protein sequence ID" value="GAG96641.1"/>
    <property type="molecule type" value="Genomic_DNA"/>
</dbReference>
<proteinExistence type="predicted"/>
<protein>
    <submittedName>
        <fullName evidence="1">Uncharacterized protein</fullName>
    </submittedName>
</protein>
<accession>X1DJN9</accession>